<dbReference type="KEGG" id="pmar:B0X71_13610"/>
<dbReference type="Proteomes" id="UP000188184">
    <property type="component" value="Chromosome"/>
</dbReference>
<evidence type="ECO:0000313" key="3">
    <source>
        <dbReference type="Proteomes" id="UP000188184"/>
    </source>
</evidence>
<feature type="transmembrane region" description="Helical" evidence="1">
    <location>
        <begin position="84"/>
        <end position="101"/>
    </location>
</feature>
<dbReference type="OrthoDB" id="1952191at2"/>
<reference evidence="2 3" key="1">
    <citation type="submission" date="2017-02" db="EMBL/GenBank/DDBJ databases">
        <title>The complete genomic sequence of a novel cold adapted crude oil-degrading bacterium Planococcus qaidamina Y42.</title>
        <authorList>
            <person name="Yang R."/>
        </authorList>
    </citation>
    <scope>NUCLEOTIDE SEQUENCE [LARGE SCALE GENOMIC DNA]</scope>
    <source>
        <strain evidence="2 3">Y42</strain>
    </source>
</reference>
<keyword evidence="3" id="KW-1185">Reference proteome</keyword>
<keyword evidence="1" id="KW-0472">Membrane</keyword>
<feature type="transmembrane region" description="Helical" evidence="1">
    <location>
        <begin position="50"/>
        <end position="72"/>
    </location>
</feature>
<accession>A0A1Q2L2C9</accession>
<evidence type="ECO:0000256" key="1">
    <source>
        <dbReference type="SAM" id="Phobius"/>
    </source>
</evidence>
<evidence type="ECO:0000313" key="2">
    <source>
        <dbReference type="EMBL" id="AQQ54032.1"/>
    </source>
</evidence>
<dbReference type="RefSeq" id="WP_077589925.1">
    <property type="nucleotide sequence ID" value="NZ_CP019640.1"/>
</dbReference>
<evidence type="ECO:0008006" key="4">
    <source>
        <dbReference type="Google" id="ProtNLM"/>
    </source>
</evidence>
<dbReference type="AlphaFoldDB" id="A0A1Q2L2C9"/>
<keyword evidence="1" id="KW-1133">Transmembrane helix</keyword>
<organism evidence="2 3">
    <name type="scientific">Planococcus lenghuensis</name>
    <dbReference type="NCBI Taxonomy" id="2213202"/>
    <lineage>
        <taxon>Bacteria</taxon>
        <taxon>Bacillati</taxon>
        <taxon>Bacillota</taxon>
        <taxon>Bacilli</taxon>
        <taxon>Bacillales</taxon>
        <taxon>Caryophanaceae</taxon>
        <taxon>Planococcus</taxon>
    </lineage>
</organism>
<keyword evidence="1" id="KW-0812">Transmembrane</keyword>
<name>A0A1Q2L2C9_9BACL</name>
<gene>
    <name evidence="2" type="ORF">B0X71_13610</name>
</gene>
<sequence>MGKNVRLSTLLILILVTGWAIGMAGLPFSRETAIVACISVLIMTSIHGRYLFAYIMSAVLSYGAFLTIYAFAAEERSSVEMLYIYSHLLFTAFMLLYWLLLHEIKQIGYESDELRRRVRELQKYGPDSELLTVHEFMEQAVWVLKAAERNQEETWLVEIEIIPGAMRTHSSLRDVMEWTTLTTMRQKFDLATAVHDRIYLLLKGTSEEGVARVLARYQANLQQELNLVKTPYRARKERISHIGQLVRVKEEAV</sequence>
<feature type="transmembrane region" description="Helical" evidence="1">
    <location>
        <begin position="6"/>
        <end position="29"/>
    </location>
</feature>
<protein>
    <recommendedName>
        <fullName evidence="4">GGDEF domain-containing protein</fullName>
    </recommendedName>
</protein>
<proteinExistence type="predicted"/>
<dbReference type="EMBL" id="CP019640">
    <property type="protein sequence ID" value="AQQ54032.1"/>
    <property type="molecule type" value="Genomic_DNA"/>
</dbReference>